<feature type="coiled-coil region" evidence="1">
    <location>
        <begin position="213"/>
        <end position="254"/>
    </location>
</feature>
<reference evidence="3" key="1">
    <citation type="submission" date="2025-08" db="UniProtKB">
        <authorList>
            <consortium name="RefSeq"/>
        </authorList>
    </citation>
    <scope>IDENTIFICATION</scope>
</reference>
<dbReference type="PANTHER" id="PTHR34645:SF1">
    <property type="entry name" value="GENE 136-RELATED"/>
    <property type="match status" value="1"/>
</dbReference>
<dbReference type="AlphaFoldDB" id="A0A6I9XA96"/>
<evidence type="ECO:0000256" key="1">
    <source>
        <dbReference type="SAM" id="Coils"/>
    </source>
</evidence>
<dbReference type="GeneID" id="105430019"/>
<dbReference type="PANTHER" id="PTHR34645">
    <property type="entry name" value="SIMILAR TO HYPOTHETICAL PROTEIN"/>
    <property type="match status" value="1"/>
</dbReference>
<dbReference type="RefSeq" id="XP_011641630.1">
    <property type="nucleotide sequence ID" value="XM_011643328.2"/>
</dbReference>
<protein>
    <submittedName>
        <fullName evidence="3">Uncharacterized protein LOC105430019 isoform X2</fullName>
    </submittedName>
</protein>
<sequence length="303" mass="36453">MAMGMWSEKQKILKSCIHREILALGEDELKKFQAEIEAATQKKLRNEFAEECRMFEAEKRFAIRRNADEIHAQYEEFFKFAQQELKEKLQVDMADIDMKHDKELQTAIVKTRMDTTYDVLRKIQPQINWVVTSIYNDLVQAHRIQKDKMVVDFNNIMRKRHIKFDEKIKNIEKRKIEELYTQRRELEIQNVINIIYIFYMERLHSNSQLQAIQEHYEEKIKSFQKLIAKQNEAVNIMKEEITECHNKNKMLEEKITILAKEFQKFINFAFDTMPEHADFLLPLDLLSVNSTNKEDGEREEKKR</sequence>
<evidence type="ECO:0000313" key="3">
    <source>
        <dbReference type="RefSeq" id="XP_011641630.1"/>
    </source>
</evidence>
<organism evidence="2 3">
    <name type="scientific">Pogonomyrmex barbatus</name>
    <name type="common">red harvester ant</name>
    <dbReference type="NCBI Taxonomy" id="144034"/>
    <lineage>
        <taxon>Eukaryota</taxon>
        <taxon>Metazoa</taxon>
        <taxon>Ecdysozoa</taxon>
        <taxon>Arthropoda</taxon>
        <taxon>Hexapoda</taxon>
        <taxon>Insecta</taxon>
        <taxon>Pterygota</taxon>
        <taxon>Neoptera</taxon>
        <taxon>Endopterygota</taxon>
        <taxon>Hymenoptera</taxon>
        <taxon>Apocrita</taxon>
        <taxon>Aculeata</taxon>
        <taxon>Formicoidea</taxon>
        <taxon>Formicidae</taxon>
        <taxon>Myrmicinae</taxon>
        <taxon>Pogonomyrmex</taxon>
    </lineage>
</organism>
<dbReference type="InterPro" id="IPR038927">
    <property type="entry name" value="C6orf163"/>
</dbReference>
<dbReference type="Proteomes" id="UP000504615">
    <property type="component" value="Unplaced"/>
</dbReference>
<name>A0A6I9XA96_9HYME</name>
<keyword evidence="2" id="KW-1185">Reference proteome</keyword>
<keyword evidence="1" id="KW-0175">Coiled coil</keyword>
<proteinExistence type="predicted"/>
<gene>
    <name evidence="3" type="primary">LOC105430019</name>
</gene>
<dbReference type="OrthoDB" id="8196513at2759"/>
<evidence type="ECO:0000313" key="2">
    <source>
        <dbReference type="Proteomes" id="UP000504615"/>
    </source>
</evidence>
<accession>A0A6I9XA96</accession>